<sequence length="153" mass="17302">MRPRLVPARRGRLFGETLPVLAHRRLACCSLTVYPPPRLREGRIVCDSCAMLYAAKDERIFDAARAVNDLYDVEGCGTGGPLHIVVDDTNVEDVHLDAAWQWALQPEWTDEARQATADTLAKLRPLTLLERAIVSVWHEEIIDREEMRKAGLE</sequence>
<evidence type="ECO:0000313" key="2">
    <source>
        <dbReference type="Proteomes" id="UP000317598"/>
    </source>
</evidence>
<name>A0A514DIU9_9CAUD</name>
<accession>A0A514DIU9</accession>
<evidence type="ECO:0000313" key="1">
    <source>
        <dbReference type="EMBL" id="QDH93550.1"/>
    </source>
</evidence>
<dbReference type="GeneID" id="63027457"/>
<reference evidence="1 2" key="1">
    <citation type="submission" date="2019-05" db="EMBL/GenBank/DDBJ databases">
        <authorList>
            <person name="Hammer B.W."/>
            <person name="Akkineni S.H."/>
            <person name="Damazo I.J."/>
            <person name="Graziano A."/>
            <person name="Haggerty C.V."/>
            <person name="Harikumar N."/>
            <person name="Renninger T.L."/>
            <person name="Turner B.S."/>
            <person name="Zhang J.L."/>
            <person name="Butela K.A."/>
            <person name="Garlena R.A."/>
            <person name="Russell D.A."/>
            <person name="Pope W.H."/>
            <person name="Jacobs-Sera D."/>
            <person name="Hatfull G.F."/>
        </authorList>
    </citation>
    <scope>NUCLEOTIDE SEQUENCE [LARGE SCALE GENOMIC DNA]</scope>
</reference>
<gene>
    <name evidence="1" type="primary">64</name>
    <name evidence="1" type="ORF">SEA_VERITY_64</name>
</gene>
<dbReference type="KEGG" id="vg:63027457"/>
<dbReference type="RefSeq" id="YP_010002902.1">
    <property type="nucleotide sequence ID" value="NC_053249.1"/>
</dbReference>
<organism evidence="1 2">
    <name type="scientific">Gordonia phage Verity</name>
    <dbReference type="NCBI Taxonomy" id="2591211"/>
    <lineage>
        <taxon>Viruses</taxon>
        <taxon>Duplodnaviria</taxon>
        <taxon>Heunggongvirae</taxon>
        <taxon>Uroviricota</taxon>
        <taxon>Caudoviricetes</taxon>
        <taxon>Stackebrandtviridae</taxon>
        <taxon>Schenleyvirinae</taxon>
        <taxon>Zitchvirus</taxon>
        <taxon>Zitchvirus verity</taxon>
    </lineage>
</organism>
<keyword evidence="2" id="KW-1185">Reference proteome</keyword>
<protein>
    <submittedName>
        <fullName evidence="1">Uncharacterized protein</fullName>
    </submittedName>
</protein>
<dbReference type="EMBL" id="MK937611">
    <property type="protein sequence ID" value="QDH93550.1"/>
    <property type="molecule type" value="Genomic_DNA"/>
</dbReference>
<proteinExistence type="predicted"/>
<dbReference type="Proteomes" id="UP000317598">
    <property type="component" value="Segment"/>
</dbReference>